<dbReference type="EMBL" id="VWMK01000043">
    <property type="protein sequence ID" value="KAA3756671.1"/>
    <property type="molecule type" value="Genomic_DNA"/>
</dbReference>
<dbReference type="InterPro" id="IPR030890">
    <property type="entry name" value="LP_HExxH_w_TonB"/>
</dbReference>
<evidence type="ECO:0000313" key="2">
    <source>
        <dbReference type="Proteomes" id="UP000422221"/>
    </source>
</evidence>
<protein>
    <recommendedName>
        <fullName evidence="3">Substrate import-associated zinc metallohydrolase lipoprotein</fullName>
    </recommendedName>
</protein>
<reference evidence="1 2" key="1">
    <citation type="journal article" date="2019" name="Nat. Med.">
        <title>A library of human gut bacterial isolates paired with longitudinal multiomics data enables mechanistic microbiome research.</title>
        <authorList>
            <person name="Poyet M."/>
            <person name="Groussin M."/>
            <person name="Gibbons S.M."/>
            <person name="Avila-Pacheco J."/>
            <person name="Jiang X."/>
            <person name="Kearney S.M."/>
            <person name="Perrotta A.R."/>
            <person name="Berdy B."/>
            <person name="Zhao S."/>
            <person name="Lieberman T.D."/>
            <person name="Swanson P.K."/>
            <person name="Smith M."/>
            <person name="Roesemann S."/>
            <person name="Alexander J.E."/>
            <person name="Rich S.A."/>
            <person name="Livny J."/>
            <person name="Vlamakis H."/>
            <person name="Clish C."/>
            <person name="Bullock K."/>
            <person name="Deik A."/>
            <person name="Scott J."/>
            <person name="Pierce K.A."/>
            <person name="Xavier R.J."/>
            <person name="Alm E.J."/>
        </authorList>
    </citation>
    <scope>NUCLEOTIDE SEQUENCE [LARGE SCALE GENOMIC DNA]</scope>
    <source>
        <strain evidence="1 2">BIOML-A10</strain>
    </source>
</reference>
<dbReference type="Proteomes" id="UP000422221">
    <property type="component" value="Unassembled WGS sequence"/>
</dbReference>
<comment type="caution">
    <text evidence="1">The sequence shown here is derived from an EMBL/GenBank/DDBJ whole genome shotgun (WGS) entry which is preliminary data.</text>
</comment>
<dbReference type="AlphaFoldDB" id="A0A7J4XC20"/>
<proteinExistence type="predicted"/>
<dbReference type="Gene3D" id="3.40.390.70">
    <property type="match status" value="1"/>
</dbReference>
<dbReference type="NCBIfam" id="TIGR04549">
    <property type="entry name" value="LP_HExxH_w_tonB"/>
    <property type="match status" value="1"/>
</dbReference>
<dbReference type="Pfam" id="PF15890">
    <property type="entry name" value="Peptidase_Mx1"/>
    <property type="match status" value="1"/>
</dbReference>
<gene>
    <name evidence="1" type="ORF">F3F73_23260</name>
</gene>
<dbReference type="PROSITE" id="PS51257">
    <property type="entry name" value="PROKAR_LIPOPROTEIN"/>
    <property type="match status" value="1"/>
</dbReference>
<accession>A0A7J4XC20</accession>
<dbReference type="SUPFAM" id="SSF55486">
    <property type="entry name" value="Metalloproteases ('zincins'), catalytic domain"/>
    <property type="match status" value="1"/>
</dbReference>
<sequence length="295" mass="34410">MKYNKWIFIVTVMAGVFLTSCNEDALSDNSIFDTETPERNEFDNWLLTEYVDPYNINFKYRFEDKESDQQYNLVPAEYDKSVALAKLVKFLWLQSYEELMDDNGEFIKTYCPKIITLIGSKAYNPDSHSVVLGTAEGGLKVVLYNVNELDTENPDVEILNEWYFKTMHHEFAHILHQTKDYPIEYNEITVGKYTGPSWTNLTEEEALELGFISNYASTEPQEDFVEMIANYVTHNAQWWRERMDMAGDGKEALQQKLELVKEYLDLSWNISLDELRTIVQRRSAEISSLDLSSLK</sequence>
<evidence type="ECO:0000313" key="1">
    <source>
        <dbReference type="EMBL" id="KAA3756671.1"/>
    </source>
</evidence>
<evidence type="ECO:0008006" key="3">
    <source>
        <dbReference type="Google" id="ProtNLM"/>
    </source>
</evidence>
<dbReference type="RefSeq" id="WP_130059958.1">
    <property type="nucleotide sequence ID" value="NZ_JADNPJ010000035.1"/>
</dbReference>
<name>A0A7J4XC20_9BACE</name>
<organism evidence="1 2">
    <name type="scientific">Bacteroides salyersiae</name>
    <dbReference type="NCBI Taxonomy" id="291644"/>
    <lineage>
        <taxon>Bacteria</taxon>
        <taxon>Pseudomonadati</taxon>
        <taxon>Bacteroidota</taxon>
        <taxon>Bacteroidia</taxon>
        <taxon>Bacteroidales</taxon>
        <taxon>Bacteroidaceae</taxon>
        <taxon>Bacteroides</taxon>
    </lineage>
</organism>